<protein>
    <submittedName>
        <fullName evidence="1">Hydratase</fullName>
    </submittedName>
</protein>
<evidence type="ECO:0000313" key="1">
    <source>
        <dbReference type="EMBL" id="URI07465.1"/>
    </source>
</evidence>
<dbReference type="RefSeq" id="WP_250195700.1">
    <property type="nucleotide sequence ID" value="NZ_CP097635.1"/>
</dbReference>
<dbReference type="EMBL" id="CP097635">
    <property type="protein sequence ID" value="URI07465.1"/>
    <property type="molecule type" value="Genomic_DNA"/>
</dbReference>
<name>A0ABY4S451_AQUTE</name>
<dbReference type="PANTHER" id="PTHR30143">
    <property type="entry name" value="ACID HYDRATASE"/>
    <property type="match status" value="1"/>
</dbReference>
<organism evidence="1 2">
    <name type="scientific">Aquincola tertiaricarbonis</name>
    <dbReference type="NCBI Taxonomy" id="391953"/>
    <lineage>
        <taxon>Bacteria</taxon>
        <taxon>Pseudomonadati</taxon>
        <taxon>Pseudomonadota</taxon>
        <taxon>Betaproteobacteria</taxon>
        <taxon>Burkholderiales</taxon>
        <taxon>Sphaerotilaceae</taxon>
        <taxon>Aquincola</taxon>
    </lineage>
</organism>
<keyword evidence="2" id="KW-1185">Reference proteome</keyword>
<dbReference type="InterPro" id="IPR050772">
    <property type="entry name" value="Hydratase-Decarb/MhpD_sf"/>
</dbReference>
<dbReference type="PANTHER" id="PTHR30143:SF0">
    <property type="entry name" value="2-KETO-4-PENTENOATE HYDRATASE"/>
    <property type="match status" value="1"/>
</dbReference>
<proteinExistence type="predicted"/>
<dbReference type="Proteomes" id="UP001056201">
    <property type="component" value="Chromosome 1"/>
</dbReference>
<dbReference type="SUPFAM" id="SSF56529">
    <property type="entry name" value="FAH"/>
    <property type="match status" value="1"/>
</dbReference>
<gene>
    <name evidence="1" type="ORF">MW290_02265</name>
</gene>
<dbReference type="Gene3D" id="3.90.850.10">
    <property type="entry name" value="Fumarylacetoacetase-like, C-terminal domain"/>
    <property type="match status" value="1"/>
</dbReference>
<dbReference type="InterPro" id="IPR036663">
    <property type="entry name" value="Fumarylacetoacetase_C_sf"/>
</dbReference>
<sequence length="268" mass="28108">MSTTPHATPAFNPEPAAIRLADAWRRRHRLAELPAEERPADVQAGYAIQAALQRRLADGSAGWKIAGASVNGLKAAPHGAPVYGYLREPCVHKSGAVLAAPPTGALFTVEVEVAVRFGRACQPATEAFDAATMLDAAFLAVEVVCSRFVDRKAVGVPSFIGDNAGFHAFILGDALPQGVASPLLQAPATLWHHGDVVGPALAGDDRTDPLVSMQHFWRHAAEQGLAIPAGALVTTGTLIKPWDTMTPGTYEGRLGEARVVFSVADAVA</sequence>
<evidence type="ECO:0000313" key="2">
    <source>
        <dbReference type="Proteomes" id="UP001056201"/>
    </source>
</evidence>
<accession>A0ABY4S451</accession>
<reference evidence="1" key="1">
    <citation type="submission" date="2022-05" db="EMBL/GenBank/DDBJ databases">
        <title>An RpoN-dependent PEP-CTERM gene is involved in floc formation of an Aquincola tertiaricarbonis strain.</title>
        <authorList>
            <person name="Qiu D."/>
            <person name="Xia M."/>
        </authorList>
    </citation>
    <scope>NUCLEOTIDE SEQUENCE</scope>
    <source>
        <strain evidence="1">RN12</strain>
    </source>
</reference>